<dbReference type="PANTHER" id="PTHR47955:SF8">
    <property type="entry name" value="CYTOCHROME P450 71D11-LIKE"/>
    <property type="match status" value="1"/>
</dbReference>
<evidence type="ECO:0000256" key="5">
    <source>
        <dbReference type="ARBA" id="ARBA00023004"/>
    </source>
</evidence>
<keyword evidence="4 8" id="KW-0560">Oxidoreductase</keyword>
<dbReference type="SUPFAM" id="SSF48264">
    <property type="entry name" value="Cytochrome P450"/>
    <property type="match status" value="1"/>
</dbReference>
<dbReference type="InterPro" id="IPR002401">
    <property type="entry name" value="Cyt_P450_E_grp-I"/>
</dbReference>
<dbReference type="EMBL" id="KZ452007">
    <property type="protein sequence ID" value="PKA52399.1"/>
    <property type="molecule type" value="Genomic_DNA"/>
</dbReference>
<dbReference type="Proteomes" id="UP000236161">
    <property type="component" value="Unassembled WGS sequence"/>
</dbReference>
<feature type="transmembrane region" description="Helical" evidence="9">
    <location>
        <begin position="6"/>
        <end position="26"/>
    </location>
</feature>
<dbReference type="GO" id="GO:0005506">
    <property type="term" value="F:iron ion binding"/>
    <property type="evidence" value="ECO:0007669"/>
    <property type="project" value="InterPro"/>
</dbReference>
<comment type="similarity">
    <text evidence="1 8">Belongs to the cytochrome P450 family.</text>
</comment>
<keyword evidence="9" id="KW-1133">Transmembrane helix</keyword>
<evidence type="ECO:0000313" key="10">
    <source>
        <dbReference type="EMBL" id="PKA52399.1"/>
    </source>
</evidence>
<keyword evidence="9" id="KW-0812">Transmembrane</keyword>
<keyword evidence="5 7" id="KW-0408">Iron</keyword>
<organism evidence="10 11">
    <name type="scientific">Apostasia shenzhenica</name>
    <dbReference type="NCBI Taxonomy" id="1088818"/>
    <lineage>
        <taxon>Eukaryota</taxon>
        <taxon>Viridiplantae</taxon>
        <taxon>Streptophyta</taxon>
        <taxon>Embryophyta</taxon>
        <taxon>Tracheophyta</taxon>
        <taxon>Spermatophyta</taxon>
        <taxon>Magnoliopsida</taxon>
        <taxon>Liliopsida</taxon>
        <taxon>Asparagales</taxon>
        <taxon>Orchidaceae</taxon>
        <taxon>Apostasioideae</taxon>
        <taxon>Apostasia</taxon>
    </lineage>
</organism>
<evidence type="ECO:0000256" key="1">
    <source>
        <dbReference type="ARBA" id="ARBA00010617"/>
    </source>
</evidence>
<sequence length="501" mass="57034">METSQLSIPSLLFTFIFLLLLFKILWNSRKSRAHKLPPGPWNLPIVGSMHHLAGELLHRRLHRLAMTFGPILRFKLGEINFISITSPELAREILKTHDKIFACRPPLMSSTYILYNNSSLVFSPCGKYWSELRKLCAMNLFTNKRIKGFGQIRQEASRNLVERIRAAEGTLPVSMSELFLEVAYLTIAKAAFGKDGSSVHQKSFFTACKEFFKLAGGFHLQEFFPSLGFLGDFTGLKARMKGIHKLFDAIMNEVIEMHQSRTVNEGDPDEDLLDVMLRLQREGALDIPLNMDSIKAVVLDLFLGGTETTAIIWEWIMTELIRHPDIMKKAQLEVRNAVNGKTIVEESDVHTLPYLNMIIKESLRLHPPGPFIVPRYCQETCEVAGYTIPVGYRVIINAWSIMRNPKSWDEPESFRPERFEGNPFDIGVTNFDFLPFGGGRRICPGISFGITSLTNVLANILYHFDWKLPEGKKPEELDSDEILGLSLTRKNELWLVGTPYK</sequence>
<keyword evidence="2 7" id="KW-0349">Heme</keyword>
<dbReference type="FunFam" id="1.10.630.10:FF:000043">
    <property type="entry name" value="Cytochrome P450 99A2"/>
    <property type="match status" value="1"/>
</dbReference>
<proteinExistence type="inferred from homology"/>
<dbReference type="PRINTS" id="PR00385">
    <property type="entry name" value="P450"/>
</dbReference>
<dbReference type="InterPro" id="IPR036396">
    <property type="entry name" value="Cyt_P450_sf"/>
</dbReference>
<keyword evidence="3 7" id="KW-0479">Metal-binding</keyword>
<evidence type="ECO:0000256" key="6">
    <source>
        <dbReference type="ARBA" id="ARBA00023033"/>
    </source>
</evidence>
<evidence type="ECO:0000256" key="3">
    <source>
        <dbReference type="ARBA" id="ARBA00022723"/>
    </source>
</evidence>
<dbReference type="Gene3D" id="1.10.630.10">
    <property type="entry name" value="Cytochrome P450"/>
    <property type="match status" value="1"/>
</dbReference>
<keyword evidence="9" id="KW-0472">Membrane</keyword>
<dbReference type="OrthoDB" id="1470350at2759"/>
<dbReference type="GO" id="GO:0004497">
    <property type="term" value="F:monooxygenase activity"/>
    <property type="evidence" value="ECO:0007669"/>
    <property type="project" value="UniProtKB-KW"/>
</dbReference>
<gene>
    <name evidence="10" type="primary">CYP71D55</name>
    <name evidence="10" type="ORF">AXF42_Ash019782</name>
</gene>
<protein>
    <submittedName>
        <fullName evidence="10">Premnaspirodiene oxygenase</fullName>
        <ecNumber evidence="10">1.14.13.-</ecNumber>
    </submittedName>
</protein>
<dbReference type="Pfam" id="PF00067">
    <property type="entry name" value="p450"/>
    <property type="match status" value="1"/>
</dbReference>
<dbReference type="InterPro" id="IPR001128">
    <property type="entry name" value="Cyt_P450"/>
</dbReference>
<dbReference type="PRINTS" id="PR00463">
    <property type="entry name" value="EP450I"/>
</dbReference>
<dbReference type="PROSITE" id="PS00086">
    <property type="entry name" value="CYTOCHROME_P450"/>
    <property type="match status" value="1"/>
</dbReference>
<dbReference type="PANTHER" id="PTHR47955">
    <property type="entry name" value="CYTOCHROME P450 FAMILY 71 PROTEIN"/>
    <property type="match status" value="1"/>
</dbReference>
<evidence type="ECO:0000256" key="9">
    <source>
        <dbReference type="SAM" id="Phobius"/>
    </source>
</evidence>
<dbReference type="GO" id="GO:0020037">
    <property type="term" value="F:heme binding"/>
    <property type="evidence" value="ECO:0007669"/>
    <property type="project" value="InterPro"/>
</dbReference>
<dbReference type="GO" id="GO:0016705">
    <property type="term" value="F:oxidoreductase activity, acting on paired donors, with incorporation or reduction of molecular oxygen"/>
    <property type="evidence" value="ECO:0007669"/>
    <property type="project" value="InterPro"/>
</dbReference>
<evidence type="ECO:0000256" key="8">
    <source>
        <dbReference type="RuleBase" id="RU000461"/>
    </source>
</evidence>
<dbReference type="EC" id="1.14.13.-" evidence="10"/>
<evidence type="ECO:0000256" key="4">
    <source>
        <dbReference type="ARBA" id="ARBA00023002"/>
    </source>
</evidence>
<accession>A0A2I0AA26</accession>
<dbReference type="STRING" id="1088818.A0A2I0AA26"/>
<dbReference type="AlphaFoldDB" id="A0A2I0AA26"/>
<evidence type="ECO:0000256" key="7">
    <source>
        <dbReference type="PIRSR" id="PIRSR602401-1"/>
    </source>
</evidence>
<keyword evidence="11" id="KW-1185">Reference proteome</keyword>
<evidence type="ECO:0000256" key="2">
    <source>
        <dbReference type="ARBA" id="ARBA00022617"/>
    </source>
</evidence>
<dbReference type="InterPro" id="IPR017972">
    <property type="entry name" value="Cyt_P450_CS"/>
</dbReference>
<comment type="cofactor">
    <cofactor evidence="7">
        <name>heme</name>
        <dbReference type="ChEBI" id="CHEBI:30413"/>
    </cofactor>
</comment>
<reference evidence="10 11" key="1">
    <citation type="journal article" date="2017" name="Nature">
        <title>The Apostasia genome and the evolution of orchids.</title>
        <authorList>
            <person name="Zhang G.Q."/>
            <person name="Liu K.W."/>
            <person name="Li Z."/>
            <person name="Lohaus R."/>
            <person name="Hsiao Y.Y."/>
            <person name="Niu S.C."/>
            <person name="Wang J.Y."/>
            <person name="Lin Y.C."/>
            <person name="Xu Q."/>
            <person name="Chen L.J."/>
            <person name="Yoshida K."/>
            <person name="Fujiwara S."/>
            <person name="Wang Z.W."/>
            <person name="Zhang Y.Q."/>
            <person name="Mitsuda N."/>
            <person name="Wang M."/>
            <person name="Liu G.H."/>
            <person name="Pecoraro L."/>
            <person name="Huang H.X."/>
            <person name="Xiao X.J."/>
            <person name="Lin M."/>
            <person name="Wu X.Y."/>
            <person name="Wu W.L."/>
            <person name="Chen Y.Y."/>
            <person name="Chang S.B."/>
            <person name="Sakamoto S."/>
            <person name="Ohme-Takagi M."/>
            <person name="Yagi M."/>
            <person name="Zeng S.J."/>
            <person name="Shen C.Y."/>
            <person name="Yeh C.M."/>
            <person name="Luo Y.B."/>
            <person name="Tsai W.C."/>
            <person name="Van de Peer Y."/>
            <person name="Liu Z.J."/>
        </authorList>
    </citation>
    <scope>NUCLEOTIDE SEQUENCE [LARGE SCALE GENOMIC DNA]</scope>
    <source>
        <strain evidence="11">cv. Shenzhen</strain>
        <tissue evidence="10">Stem</tissue>
    </source>
</reference>
<keyword evidence="6 8" id="KW-0503">Monooxygenase</keyword>
<evidence type="ECO:0000313" key="11">
    <source>
        <dbReference type="Proteomes" id="UP000236161"/>
    </source>
</evidence>
<dbReference type="CDD" id="cd11072">
    <property type="entry name" value="CYP71-like"/>
    <property type="match status" value="1"/>
</dbReference>
<name>A0A2I0AA26_9ASPA</name>
<feature type="binding site" description="axial binding residue" evidence="7">
    <location>
        <position position="443"/>
    </location>
    <ligand>
        <name>heme</name>
        <dbReference type="ChEBI" id="CHEBI:30413"/>
    </ligand>
    <ligandPart>
        <name>Fe</name>
        <dbReference type="ChEBI" id="CHEBI:18248"/>
    </ligandPart>
</feature>